<dbReference type="PROSITE" id="PS50893">
    <property type="entry name" value="ABC_TRANSPORTER_2"/>
    <property type="match status" value="2"/>
</dbReference>
<evidence type="ECO:0000256" key="17">
    <source>
        <dbReference type="SAM" id="MobiDB-lite"/>
    </source>
</evidence>
<dbReference type="Gene3D" id="3.40.50.300">
    <property type="entry name" value="P-loop containing nucleotide triphosphate hydrolases"/>
    <property type="match status" value="2"/>
</dbReference>
<evidence type="ECO:0000256" key="15">
    <source>
        <dbReference type="ARBA" id="ARBA00022989"/>
    </source>
</evidence>
<evidence type="ECO:0000256" key="8">
    <source>
        <dbReference type="ARBA" id="ARBA00022691"/>
    </source>
</evidence>
<dbReference type="SUPFAM" id="SSF90123">
    <property type="entry name" value="ABC transporter transmembrane region"/>
    <property type="match status" value="2"/>
</dbReference>
<dbReference type="GO" id="GO:0006886">
    <property type="term" value="P:intracellular protein transport"/>
    <property type="evidence" value="ECO:0007669"/>
    <property type="project" value="InterPro"/>
</dbReference>
<reference evidence="21" key="1">
    <citation type="submission" date="2021-02" db="EMBL/GenBank/DDBJ databases">
        <authorList>
            <person name="Dougan E. K."/>
            <person name="Rhodes N."/>
            <person name="Thang M."/>
            <person name="Chan C."/>
        </authorList>
    </citation>
    <scope>NUCLEOTIDE SEQUENCE</scope>
</reference>
<feature type="non-terminal residue" evidence="21">
    <location>
        <position position="2185"/>
    </location>
</feature>
<proteinExistence type="inferred from homology"/>
<evidence type="ECO:0000256" key="13">
    <source>
        <dbReference type="ARBA" id="ARBA00022840"/>
    </source>
</evidence>
<dbReference type="InterPro" id="IPR011990">
    <property type="entry name" value="TPR-like_helical_dom_sf"/>
</dbReference>
<name>A0A813AFL8_9DINO</name>
<dbReference type="Pfam" id="PF14938">
    <property type="entry name" value="SNAP"/>
    <property type="match status" value="1"/>
</dbReference>
<evidence type="ECO:0000313" key="21">
    <source>
        <dbReference type="EMBL" id="CAE7864683.1"/>
    </source>
</evidence>
<dbReference type="CDD" id="cd15832">
    <property type="entry name" value="SNAP"/>
    <property type="match status" value="1"/>
</dbReference>
<feature type="transmembrane region" description="Helical" evidence="18">
    <location>
        <begin position="389"/>
        <end position="409"/>
    </location>
</feature>
<dbReference type="PROSITE" id="PS51625">
    <property type="entry name" value="SAM_MT_TRMB"/>
    <property type="match status" value="1"/>
</dbReference>
<keyword evidence="16 18" id="KW-0472">Membrane</keyword>
<evidence type="ECO:0000313" key="22">
    <source>
        <dbReference type="Proteomes" id="UP000601435"/>
    </source>
</evidence>
<gene>
    <name evidence="21" type="primary">Abcc3</name>
    <name evidence="21" type="ORF">SNEC2469_LOCUS27544</name>
</gene>
<dbReference type="GO" id="GO:0005524">
    <property type="term" value="F:ATP binding"/>
    <property type="evidence" value="ECO:0007669"/>
    <property type="project" value="UniProtKB-KW"/>
</dbReference>
<dbReference type="EMBL" id="CAJNJA010058175">
    <property type="protein sequence ID" value="CAE7864683.1"/>
    <property type="molecule type" value="Genomic_DNA"/>
</dbReference>
<dbReference type="Gene3D" id="3.40.50.150">
    <property type="entry name" value="Vaccinia Virus protein VP39"/>
    <property type="match status" value="1"/>
</dbReference>
<evidence type="ECO:0000256" key="16">
    <source>
        <dbReference type="ARBA" id="ARBA00023136"/>
    </source>
</evidence>
<dbReference type="InterPro" id="IPR017871">
    <property type="entry name" value="ABC_transporter-like_CS"/>
</dbReference>
<evidence type="ECO:0000256" key="12">
    <source>
        <dbReference type="ARBA" id="ARBA00022741"/>
    </source>
</evidence>
<dbReference type="GO" id="GO:0005774">
    <property type="term" value="C:vacuolar membrane"/>
    <property type="evidence" value="ECO:0007669"/>
    <property type="project" value="UniProtKB-SubCell"/>
</dbReference>
<evidence type="ECO:0000256" key="6">
    <source>
        <dbReference type="ARBA" id="ARBA00022603"/>
    </source>
</evidence>
<feature type="non-terminal residue" evidence="21">
    <location>
        <position position="1"/>
    </location>
</feature>
<evidence type="ECO:0000259" key="20">
    <source>
        <dbReference type="PROSITE" id="PS50929"/>
    </source>
</evidence>
<dbReference type="CDD" id="cd03244">
    <property type="entry name" value="ABCC_MRP_domain2"/>
    <property type="match status" value="1"/>
</dbReference>
<evidence type="ECO:0000256" key="11">
    <source>
        <dbReference type="ARBA" id="ARBA00022737"/>
    </source>
</evidence>
<feature type="region of interest" description="Disordered" evidence="17">
    <location>
        <begin position="811"/>
        <end position="837"/>
    </location>
</feature>
<feature type="transmembrane region" description="Helical" evidence="18">
    <location>
        <begin position="415"/>
        <end position="433"/>
    </location>
</feature>
<dbReference type="InterPro" id="IPR003358">
    <property type="entry name" value="tRNA_(Gua-N-7)_MeTrfase_Trmb"/>
</dbReference>
<dbReference type="InterPro" id="IPR036640">
    <property type="entry name" value="ABC1_TM_sf"/>
</dbReference>
<dbReference type="InterPro" id="IPR000744">
    <property type="entry name" value="NSF_attach"/>
</dbReference>
<dbReference type="InterPro" id="IPR029063">
    <property type="entry name" value="SAM-dependent_MTases_sf"/>
</dbReference>
<evidence type="ECO:0000256" key="10">
    <source>
        <dbReference type="ARBA" id="ARBA00022694"/>
    </source>
</evidence>
<evidence type="ECO:0000256" key="5">
    <source>
        <dbReference type="ARBA" id="ARBA00022448"/>
    </source>
</evidence>
<dbReference type="SUPFAM" id="SSF53335">
    <property type="entry name" value="S-adenosyl-L-methionine-dependent methyltransferases"/>
    <property type="match status" value="1"/>
</dbReference>
<evidence type="ECO:0000256" key="2">
    <source>
        <dbReference type="ARBA" id="ARBA00004128"/>
    </source>
</evidence>
<dbReference type="InterPro" id="IPR011527">
    <property type="entry name" value="ABC1_TM_dom"/>
</dbReference>
<feature type="domain" description="ABC transmembrane type-1" evidence="20">
    <location>
        <begin position="275"/>
        <end position="556"/>
    </location>
</feature>
<dbReference type="Gene3D" id="1.25.40.10">
    <property type="entry name" value="Tetratricopeptide repeat domain"/>
    <property type="match status" value="1"/>
</dbReference>
<keyword evidence="10" id="KW-0819">tRNA processing</keyword>
<dbReference type="SMART" id="SM00382">
    <property type="entry name" value="AAA"/>
    <property type="match status" value="2"/>
</dbReference>
<dbReference type="EC" id="2.1.1.33" evidence="4"/>
<keyword evidence="8" id="KW-0949">S-adenosyl-L-methionine</keyword>
<evidence type="ECO:0000256" key="3">
    <source>
        <dbReference type="ARBA" id="ARBA00010050"/>
    </source>
</evidence>
<keyword evidence="9 18" id="KW-0812">Transmembrane</keyword>
<keyword evidence="11" id="KW-0677">Repeat</keyword>
<feature type="domain" description="ABC transporter" evidence="19">
    <location>
        <begin position="1182"/>
        <end position="1418"/>
    </location>
</feature>
<dbReference type="GO" id="GO:0008176">
    <property type="term" value="F:tRNA (guanine(46)-N7)-methyltransferase activity"/>
    <property type="evidence" value="ECO:0007669"/>
    <property type="project" value="UniProtKB-EC"/>
</dbReference>
<evidence type="ECO:0000256" key="9">
    <source>
        <dbReference type="ARBA" id="ARBA00022692"/>
    </source>
</evidence>
<dbReference type="FunFam" id="3.40.50.300:FF:000838">
    <property type="entry name" value="ABC multidrug transporter (Eurofung)"/>
    <property type="match status" value="1"/>
</dbReference>
<dbReference type="InterPro" id="IPR050173">
    <property type="entry name" value="ABC_transporter_C-like"/>
</dbReference>
<dbReference type="CDD" id="cd18579">
    <property type="entry name" value="ABC_6TM_ABCC_D1"/>
    <property type="match status" value="1"/>
</dbReference>
<evidence type="ECO:0000256" key="14">
    <source>
        <dbReference type="ARBA" id="ARBA00022927"/>
    </source>
</evidence>
<dbReference type="GO" id="GO:0016887">
    <property type="term" value="F:ATP hydrolysis activity"/>
    <property type="evidence" value="ECO:0007669"/>
    <property type="project" value="InterPro"/>
</dbReference>
<dbReference type="CDD" id="cd18580">
    <property type="entry name" value="ABC_6TM_ABCC_D2"/>
    <property type="match status" value="1"/>
</dbReference>
<dbReference type="SUPFAM" id="SSF48452">
    <property type="entry name" value="TPR-like"/>
    <property type="match status" value="1"/>
</dbReference>
<dbReference type="SUPFAM" id="SSF52540">
    <property type="entry name" value="P-loop containing nucleoside triphosphate hydrolases"/>
    <property type="match status" value="2"/>
</dbReference>
<keyword evidence="22" id="KW-1185">Reference proteome</keyword>
<feature type="domain" description="ABC transporter" evidence="19">
    <location>
        <begin position="591"/>
        <end position="817"/>
    </location>
</feature>
<keyword evidence="6" id="KW-0489">Methyltransferase</keyword>
<comment type="subcellular location">
    <subcellularLocation>
        <location evidence="2">Vacuole membrane</location>
        <topology evidence="2">Multi-pass membrane protein</topology>
    </subcellularLocation>
</comment>
<dbReference type="InterPro" id="IPR003439">
    <property type="entry name" value="ABC_transporter-like_ATP-bd"/>
</dbReference>
<evidence type="ECO:0000256" key="7">
    <source>
        <dbReference type="ARBA" id="ARBA00022679"/>
    </source>
</evidence>
<dbReference type="InterPro" id="IPR044746">
    <property type="entry name" value="ABCC_6TM_D1"/>
</dbReference>
<dbReference type="InterPro" id="IPR027417">
    <property type="entry name" value="P-loop_NTPase"/>
</dbReference>
<dbReference type="GO" id="GO:0140359">
    <property type="term" value="F:ABC-type transporter activity"/>
    <property type="evidence" value="ECO:0007669"/>
    <property type="project" value="InterPro"/>
</dbReference>
<protein>
    <recommendedName>
        <fullName evidence="4">tRNA (guanine(46)-N(7))-methyltransferase</fullName>
        <ecNumber evidence="4">2.1.1.33</ecNumber>
    </recommendedName>
</protein>
<keyword evidence="14" id="KW-0653">Protein transport</keyword>
<evidence type="ECO:0000256" key="1">
    <source>
        <dbReference type="ARBA" id="ARBA00000142"/>
    </source>
</evidence>
<keyword evidence="12" id="KW-0547">Nucleotide-binding</keyword>
<dbReference type="OrthoDB" id="6500128at2759"/>
<keyword evidence="5" id="KW-0813">Transport</keyword>
<dbReference type="PRINTS" id="PR00448">
    <property type="entry name" value="NSFATTACHMNT"/>
</dbReference>
<organism evidence="21 22">
    <name type="scientific">Symbiodinium necroappetens</name>
    <dbReference type="NCBI Taxonomy" id="1628268"/>
    <lineage>
        <taxon>Eukaryota</taxon>
        <taxon>Sar</taxon>
        <taxon>Alveolata</taxon>
        <taxon>Dinophyceae</taxon>
        <taxon>Suessiales</taxon>
        <taxon>Symbiodiniaceae</taxon>
        <taxon>Symbiodinium</taxon>
    </lineage>
</organism>
<dbReference type="PANTHER" id="PTHR24223">
    <property type="entry name" value="ATP-BINDING CASSETTE SUB-FAMILY C"/>
    <property type="match status" value="1"/>
</dbReference>
<evidence type="ECO:0000259" key="19">
    <source>
        <dbReference type="PROSITE" id="PS50893"/>
    </source>
</evidence>
<keyword evidence="13" id="KW-0067">ATP-binding</keyword>
<dbReference type="PROSITE" id="PS00211">
    <property type="entry name" value="ABC_TRANSPORTER_1"/>
    <property type="match status" value="2"/>
</dbReference>
<dbReference type="Pfam" id="PF00005">
    <property type="entry name" value="ABC_tran"/>
    <property type="match status" value="2"/>
</dbReference>
<feature type="transmembrane region" description="Helical" evidence="18">
    <location>
        <begin position="1093"/>
        <end position="1111"/>
    </location>
</feature>
<dbReference type="CDD" id="cd03250">
    <property type="entry name" value="ABCC_MRP_domain1"/>
    <property type="match status" value="1"/>
</dbReference>
<dbReference type="Pfam" id="PF02390">
    <property type="entry name" value="Methyltransf_4"/>
    <property type="match status" value="1"/>
</dbReference>
<dbReference type="PANTHER" id="PTHR24223:SF443">
    <property type="entry name" value="MULTIDRUG-RESISTANCE LIKE PROTEIN 1, ISOFORM I"/>
    <property type="match status" value="1"/>
</dbReference>
<comment type="similarity">
    <text evidence="3">Belongs to the SNAP family.</text>
</comment>
<evidence type="ECO:0000256" key="18">
    <source>
        <dbReference type="SAM" id="Phobius"/>
    </source>
</evidence>
<evidence type="ECO:0000256" key="4">
    <source>
        <dbReference type="ARBA" id="ARBA00011977"/>
    </source>
</evidence>
<dbReference type="PROSITE" id="PS50929">
    <property type="entry name" value="ABC_TM1F"/>
    <property type="match status" value="2"/>
</dbReference>
<dbReference type="Proteomes" id="UP000601435">
    <property type="component" value="Unassembled WGS sequence"/>
</dbReference>
<comment type="catalytic activity">
    <reaction evidence="1">
        <text>guanosine(46) in tRNA + S-adenosyl-L-methionine = N(7)-methylguanosine(46) in tRNA + S-adenosyl-L-homocysteine</text>
        <dbReference type="Rhea" id="RHEA:42708"/>
        <dbReference type="Rhea" id="RHEA-COMP:10188"/>
        <dbReference type="Rhea" id="RHEA-COMP:10189"/>
        <dbReference type="ChEBI" id="CHEBI:57856"/>
        <dbReference type="ChEBI" id="CHEBI:59789"/>
        <dbReference type="ChEBI" id="CHEBI:74269"/>
        <dbReference type="ChEBI" id="CHEBI:74480"/>
        <dbReference type="EC" id="2.1.1.33"/>
    </reaction>
</comment>
<feature type="transmembrane region" description="Helical" evidence="18">
    <location>
        <begin position="911"/>
        <end position="934"/>
    </location>
</feature>
<accession>A0A813AFL8</accession>
<feature type="domain" description="ABC transmembrane type-1" evidence="20">
    <location>
        <begin position="909"/>
        <end position="1146"/>
    </location>
</feature>
<comment type="caution">
    <text evidence="21">The sequence shown here is derived from an EMBL/GenBank/DDBJ whole genome shotgun (WGS) entry which is preliminary data.</text>
</comment>
<keyword evidence="7" id="KW-0808">Transferase</keyword>
<keyword evidence="15 18" id="KW-1133">Transmembrane helix</keyword>
<dbReference type="InterPro" id="IPR044726">
    <property type="entry name" value="ABCC_6TM_D2"/>
</dbReference>
<dbReference type="Gene3D" id="1.20.1560.10">
    <property type="entry name" value="ABC transporter type 1, transmembrane domain"/>
    <property type="match status" value="2"/>
</dbReference>
<dbReference type="InterPro" id="IPR003593">
    <property type="entry name" value="AAA+_ATPase"/>
</dbReference>
<sequence>MSQALGVQKSAPGCDGKSASIGPGRSLSLHGLDQPSALRERALKAVLRWASTMAPDIASTLSYRRDQLLEIELIRRFAGSALAAKGKKGHDFNFLDFLGRCFLLPADAAQQPEIGMVQELHSWGLKRFGPAARRALQQRLHECFHEARFRWKSVFDGSIDQGLVHLEHLRSLTAAAACVAISAACQRMAADVAEGQEHPLERAHFWSVASISWLTPLARKAVNGNLEVHDVWKAPAGQTVDAAVHRFKLAWEVEQQRKTPSVARAMIRANAGRVAASASLLLLFMSVQLAQPLLIQSLVSFLNTPAATPGEGWLMASLIFTSALASSVLVSEFFRHGFVLAVLSRTAAMSAIYEKAINMSVLARSGGSTGKTTNLMAVDAEKFVMAAQVFHFLWISPVMMIFCGIVMAFRIGPAGFIGLAFLFVTVPVQHLLAKRGGQIRVKALAFTDERMKFVTEVVQGIRVAKLYAWEAAIFQYVASVRRRECAKLCASLLMKIAVREGLLLVTPAVALGLILAGKMWQDGELELSEAIMILGLLNTLRFPMNLLATSFAATQDCLVAAKRISAFLLLEESRRRAEGPTNDPEYSAHAAFAEGVVCCWDPALAFRLRIPSCRLVRGSRVAILGPVGSGKTSFLSMLLDEMHLLQGSSFLDGRVAYLAQVPWIQNATLRANILFGLPMDEDIYDETLEAAALQTDLEALLDGDLTDIGERGINLSGGQKARVGLARCLYAAATRNADVVILDSPFSALDTLTAQTVVEGLIRMTSGCTLVCAVSSHTHLLRNFERILIMSDGAILADGSPEELRQQVGNLPHVDTEPTQTKPIESMKSPSKAPREASRRLMRADTVAQTFPLTALGKWLGGPGGRSQRGLLIGVPICLIFLAGQGCRVITDVSLTEWAAGQSEFSTSLVLLAVLVVLLVLRITFCALASFRAARLLHNDMLWRLLRAPVTTYFDVVTTGEICNKFSKDLEFTDTQLPELLSQFLSNCSLLFIIFGLTIFAVPWFAAILCLLSIVFVLVTVQSGYLLRALQRFESASKSPIYTSFSETLSGLQTICAWGHQERFHEAHTRVMRHNLRFFHAASMSDIWLQFRLELLTVFIIGSFTFLAVGLRSSIDGNTVGLALVYAIQMTAMFQRCTKLAILIGQMLTACERVLSFEKVPQEPDLVQPRDIKLQEWPQGSIAFDDVSVQYRDGDLVLKDVCFSANAGTRVGICGRSGAGKSSVVMALFRMVDPCGGRIMIDGIDIATVGVHTLRQNLAIIPQEPIVFSGSLRSNLDPFRRASDDTVLTGALEQVGLQGLVKEAGLEMAIAEQGGNLSQGQRQLLCIARAFVRKNRIMVLDEATSSVDEQTDALIKNVLQAHWSQGHQKCTVLTVAHRLSTILDYDRILVLNKGEVVEFDAPGELLSRPGGHFALMEGEHAGEVHKSFTLAAVTILASGRASSELVVANGYGSVAAQAAQDSRIKWIALEIMRDRAHSILQKAVFQGLRNISIVCGEAAQTLESLFPSSSISHIFINFPEPPFVSGDEAAESSFHMMTEHLFVEMDRVLRNGCRITILSDNARYMRTVAKTVASLASAQRVRLASASAKQLWGHGECPEHESVHGVELYQGWPEASCGHAVKASSYFDTLWAMGKRVDRFYMVLQKGEQAGGDLQSGKKRSSTRDRKSCVAAAASTNLAVESPKPFAFSAPHSPIFVMSATAAEELVKKAEQKMKGGGGLWGYLSGGPKYDEAIEIYQQAANQYKMAKMWQEAGNCFVQCAFCAEKSGSQSDQANYLSEAGNVLKKVSTQLAVEQLEQAVSIYSAGGRFQQAGKLLLSVAELYEAERLQHKECKAFYKRAAEMFELADHSESNFSKCNLKYAEFAAKDGELEEAIRIFESEGEKALGKALLQFGAKEHFLNAGILHLVGGDSVTVNLALDKYRSLDPRFASSREGELLGNLAQAFEDGDVDAFVEKLGDFDAIKPLDAWKTEFLVKVKEHLQPSNANATEASFHRLENARQRSAESDWKPAIHWTKVMQELSLVEGNQRRDFADIVWQIAERRGCNEFVVRYDCGHSLRAEVWAPHLPSTKDYGTHEADRSRYVQHCLHVLTRHPAEPQVQVTVPEGRCRHCQRGQRQTLVCGPVHTDLREPAAPGLVAKTLGRGALDALTRAKRVDLPMTAHAFLATIGQVCKMPETANLRLLV</sequence>
<dbReference type="Pfam" id="PF00664">
    <property type="entry name" value="ABC_membrane"/>
    <property type="match status" value="2"/>
</dbReference>
<feature type="transmembrane region" description="Helical" evidence="18">
    <location>
        <begin position="1006"/>
        <end position="1027"/>
    </location>
</feature>